<name>A0A142W261_9SPHN</name>
<sequence>MLFFMGSATVDRVRAAHARLMADPDRFDDSRCSFFGVILDVADHAAGRITTRIPGIRYILDSDRAVSNAYGASSADNNHYEPYIIVLDRQLRVAGRYHLADADKALALTDRLTQEGKPEDWAPVLSVPRVFDRATCRRLIELYDAEGGQDSGFMREVDGKTISVIDHGHKRRSDVTIKDPAFCRVLSARVNHCLRPVIQRAFNFDATRMERYIVACYDASVAGHFRAHRDNTTMGTAHRRFAVTINLNDDFEGGELRFPEFGARTYRPAPGGAIVFGCGLLHEATPVTQGRRYAFLPFLYDDEAAAQREANNQYLGEGVGSYRQ</sequence>
<reference evidence="9" key="1">
    <citation type="submission" date="2015-11" db="EMBL/GenBank/DDBJ databases">
        <title>Complete genome sequence of a polyethylene glycol-degrading strain Sphingopyxis terrae strain 203-1 (NBRC 15098).</title>
        <authorList>
            <person name="Yoshiyuki O."/>
            <person name="Shouta N."/>
            <person name="Nagata Y."/>
            <person name="Numata M."/>
            <person name="Tsuchikane K."/>
            <person name="Hosoyama A."/>
            <person name="Yamazoe A."/>
            <person name="Tsuda M."/>
            <person name="Fujita N."/>
            <person name="Kawai F."/>
        </authorList>
    </citation>
    <scope>NUCLEOTIDE SEQUENCE [LARGE SCALE GENOMIC DNA]</scope>
    <source>
        <strain evidence="9">203-1</strain>
    </source>
</reference>
<keyword evidence="4" id="KW-0223">Dioxygenase</keyword>
<evidence type="ECO:0000313" key="9">
    <source>
        <dbReference type="Proteomes" id="UP000076234"/>
    </source>
</evidence>
<evidence type="ECO:0000313" key="8">
    <source>
        <dbReference type="EMBL" id="AMU96103.1"/>
    </source>
</evidence>
<dbReference type="InterPro" id="IPR044862">
    <property type="entry name" value="Pro_4_hyd_alph_FE2OG_OXY"/>
</dbReference>
<dbReference type="Gene3D" id="2.60.120.620">
    <property type="entry name" value="q2cbj1_9rhob like domain"/>
    <property type="match status" value="1"/>
</dbReference>
<keyword evidence="6" id="KW-0408">Iron</keyword>
<dbReference type="STRING" id="1219058.AOA14_15970"/>
<reference evidence="8 9" key="2">
    <citation type="journal article" date="2016" name="Genome Announc.">
        <title>Complete Genome Sequence of Sphingopyxis terrae Strain 203-1 (NBRC 111660), a Polyethylene Glycol Degrader.</title>
        <authorList>
            <person name="Ohtsubo Y."/>
            <person name="Nonoyama S."/>
            <person name="Nagata Y."/>
            <person name="Numata M."/>
            <person name="Tsuchikane K."/>
            <person name="Hosoyama A."/>
            <person name="Yamazoe A."/>
            <person name="Tsuda M."/>
            <person name="Fujita N."/>
            <person name="Kawai F."/>
        </authorList>
    </citation>
    <scope>NUCLEOTIDE SEQUENCE [LARGE SCALE GENOMIC DNA]</scope>
    <source>
        <strain evidence="8 9">203-1</strain>
    </source>
</reference>
<dbReference type="GO" id="GO:0051213">
    <property type="term" value="F:dioxygenase activity"/>
    <property type="evidence" value="ECO:0007669"/>
    <property type="project" value="UniProtKB-KW"/>
</dbReference>
<dbReference type="GO" id="GO:0031418">
    <property type="term" value="F:L-ascorbic acid binding"/>
    <property type="evidence" value="ECO:0007669"/>
    <property type="project" value="UniProtKB-KW"/>
</dbReference>
<gene>
    <name evidence="8" type="ORF">AOA14_15970</name>
</gene>
<dbReference type="InterPro" id="IPR006620">
    <property type="entry name" value="Pro_4_hyd_alph"/>
</dbReference>
<dbReference type="SUPFAM" id="SSF52833">
    <property type="entry name" value="Thioredoxin-like"/>
    <property type="match status" value="1"/>
</dbReference>
<keyword evidence="5" id="KW-0560">Oxidoreductase</keyword>
<feature type="domain" description="Fe2OG dioxygenase" evidence="7">
    <location>
        <begin position="205"/>
        <end position="302"/>
    </location>
</feature>
<evidence type="ECO:0000256" key="5">
    <source>
        <dbReference type="ARBA" id="ARBA00023002"/>
    </source>
</evidence>
<protein>
    <submittedName>
        <fullName evidence="8">Peroxiredoxin</fullName>
    </submittedName>
</protein>
<evidence type="ECO:0000256" key="3">
    <source>
        <dbReference type="ARBA" id="ARBA00022896"/>
    </source>
</evidence>
<dbReference type="KEGG" id="ster:AOA14_15970"/>
<evidence type="ECO:0000256" key="1">
    <source>
        <dbReference type="ARBA" id="ARBA00001961"/>
    </source>
</evidence>
<keyword evidence="3" id="KW-0847">Vitamin C</keyword>
<evidence type="ECO:0000256" key="4">
    <source>
        <dbReference type="ARBA" id="ARBA00022964"/>
    </source>
</evidence>
<proteinExistence type="predicted"/>
<comment type="cofactor">
    <cofactor evidence="1">
        <name>L-ascorbate</name>
        <dbReference type="ChEBI" id="CHEBI:38290"/>
    </cofactor>
</comment>
<evidence type="ECO:0000259" key="7">
    <source>
        <dbReference type="PROSITE" id="PS51471"/>
    </source>
</evidence>
<keyword evidence="2" id="KW-0479">Metal-binding</keyword>
<dbReference type="PROSITE" id="PS51471">
    <property type="entry name" value="FE2OG_OXY"/>
    <property type="match status" value="1"/>
</dbReference>
<dbReference type="GO" id="GO:0005506">
    <property type="term" value="F:iron ion binding"/>
    <property type="evidence" value="ECO:0007669"/>
    <property type="project" value="InterPro"/>
</dbReference>
<evidence type="ECO:0000256" key="6">
    <source>
        <dbReference type="ARBA" id="ARBA00023004"/>
    </source>
</evidence>
<evidence type="ECO:0000256" key="2">
    <source>
        <dbReference type="ARBA" id="ARBA00022723"/>
    </source>
</evidence>
<dbReference type="Proteomes" id="UP000076234">
    <property type="component" value="Chromosome"/>
</dbReference>
<organism evidence="8 9">
    <name type="scientific">Sphingopyxis terrae subsp. terrae NBRC 15098</name>
    <dbReference type="NCBI Taxonomy" id="1219058"/>
    <lineage>
        <taxon>Bacteria</taxon>
        <taxon>Pseudomonadati</taxon>
        <taxon>Pseudomonadota</taxon>
        <taxon>Alphaproteobacteria</taxon>
        <taxon>Sphingomonadales</taxon>
        <taxon>Sphingomonadaceae</taxon>
        <taxon>Sphingopyxis</taxon>
    </lineage>
</organism>
<dbReference type="Pfam" id="PF13640">
    <property type="entry name" value="2OG-FeII_Oxy_3"/>
    <property type="match status" value="1"/>
</dbReference>
<dbReference type="InterPro" id="IPR036249">
    <property type="entry name" value="Thioredoxin-like_sf"/>
</dbReference>
<dbReference type="GO" id="GO:0016705">
    <property type="term" value="F:oxidoreductase activity, acting on paired donors, with incorporation or reduction of molecular oxygen"/>
    <property type="evidence" value="ECO:0007669"/>
    <property type="project" value="InterPro"/>
</dbReference>
<dbReference type="InterPro" id="IPR005123">
    <property type="entry name" value="Oxoglu/Fe-dep_dioxygenase_dom"/>
</dbReference>
<dbReference type="AlphaFoldDB" id="A0A142W261"/>
<dbReference type="SMART" id="SM00702">
    <property type="entry name" value="P4Hc"/>
    <property type="match status" value="1"/>
</dbReference>
<accession>A0A142W261</accession>
<dbReference type="EMBL" id="CP013342">
    <property type="protein sequence ID" value="AMU96103.1"/>
    <property type="molecule type" value="Genomic_DNA"/>
</dbReference>